<dbReference type="HOGENOM" id="CLU_3391071_0_0_11"/>
<organism evidence="1 2">
    <name type="scientific">Rhodococcus pyridinivorans SB3094</name>
    <dbReference type="NCBI Taxonomy" id="1435356"/>
    <lineage>
        <taxon>Bacteria</taxon>
        <taxon>Bacillati</taxon>
        <taxon>Actinomycetota</taxon>
        <taxon>Actinomycetes</taxon>
        <taxon>Mycobacteriales</taxon>
        <taxon>Nocardiaceae</taxon>
        <taxon>Rhodococcus</taxon>
    </lineage>
</organism>
<dbReference type="EMBL" id="CP006996">
    <property type="protein sequence ID" value="AHD23966.1"/>
    <property type="molecule type" value="Genomic_DNA"/>
</dbReference>
<dbReference type="AlphaFoldDB" id="V9XKG7"/>
<dbReference type="Proteomes" id="UP000018781">
    <property type="component" value="Chromosome"/>
</dbReference>
<accession>V9XKG7</accession>
<evidence type="ECO:0000313" key="2">
    <source>
        <dbReference type="Proteomes" id="UP000018781"/>
    </source>
</evidence>
<evidence type="ECO:0000313" key="1">
    <source>
        <dbReference type="EMBL" id="AHD23966.1"/>
    </source>
</evidence>
<sequence length="32" mass="3540">MDGVESFDYPAGVVEGTYRVNFSGPVDSSYYM</sequence>
<gene>
    <name evidence="1" type="ORF">Y013_23785</name>
</gene>
<reference evidence="1 2" key="1">
    <citation type="journal article" date="2014" name="Genome Announc.">
        <title>Complete Genome of Rhodococcus pyridinivorans SB3094, a Methyl-Ethyl-Ketone-Degrading Bacterium Used for Bioaugmentation.</title>
        <authorList>
            <person name="Dueholm M.S."/>
            <person name="Albertsen M."/>
            <person name="D'Imperio S."/>
            <person name="Tale V.P."/>
            <person name="Lewis D."/>
            <person name="Nielsen P.H."/>
            <person name="Nielsen J.L."/>
        </authorList>
    </citation>
    <scope>NUCLEOTIDE SEQUENCE [LARGE SCALE GENOMIC DNA]</scope>
    <source>
        <strain evidence="1 2">SB3094</strain>
    </source>
</reference>
<dbReference type="KEGG" id="rpy:Y013_23785"/>
<proteinExistence type="predicted"/>
<name>V9XKG7_9NOCA</name>
<protein>
    <submittedName>
        <fullName evidence="1">Uncharacterized protein</fullName>
    </submittedName>
</protein>